<comment type="catalytic activity">
    <reaction evidence="6">
        <text>cis-stilbene oxide + H2O = (1R,2R)-hydrobenzoin</text>
        <dbReference type="Rhea" id="RHEA:23900"/>
        <dbReference type="ChEBI" id="CHEBI:15377"/>
        <dbReference type="ChEBI" id="CHEBI:50004"/>
        <dbReference type="ChEBI" id="CHEBI:50014"/>
        <dbReference type="EC" id="3.3.2.9"/>
    </reaction>
</comment>
<name>T1GZZ4_MEGSC</name>
<dbReference type="PANTHER" id="PTHR21661:SF35">
    <property type="entry name" value="EPOXIDE HYDROLASE"/>
    <property type="match status" value="1"/>
</dbReference>
<dbReference type="Pfam" id="PF06441">
    <property type="entry name" value="EHN"/>
    <property type="match status" value="1"/>
</dbReference>
<evidence type="ECO:0000313" key="9">
    <source>
        <dbReference type="Proteomes" id="UP000015102"/>
    </source>
</evidence>
<dbReference type="EMBL" id="CAQQ02187075">
    <property type="status" value="NOT_ANNOTATED_CDS"/>
    <property type="molecule type" value="Genomic_DNA"/>
</dbReference>
<keyword evidence="4 6" id="KW-0058">Aromatic hydrocarbons catabolism</keyword>
<dbReference type="EnsemblMetazoa" id="MESCA009456-RA">
    <property type="protein sequence ID" value="MESCA009456-PA"/>
    <property type="gene ID" value="MESCA009456"/>
</dbReference>
<accession>T1GZZ4</accession>
<protein>
    <recommendedName>
        <fullName evidence="6">Epoxide hydrolase</fullName>
        <ecNumber evidence="6">3.3.2.9</ecNumber>
    </recommendedName>
</protein>
<dbReference type="HOGENOM" id="CLU_019414_3_0_1"/>
<keyword evidence="5 6" id="KW-0378">Hydrolase</keyword>
<dbReference type="Proteomes" id="UP000015102">
    <property type="component" value="Unassembled WGS sequence"/>
</dbReference>
<reference evidence="8" key="2">
    <citation type="submission" date="2015-06" db="UniProtKB">
        <authorList>
            <consortium name="EnsemblMetazoa"/>
        </authorList>
    </citation>
    <scope>IDENTIFICATION</scope>
</reference>
<comment type="subcellular location">
    <subcellularLocation>
        <location evidence="6">Endoplasmic reticulum membrane</location>
    </subcellularLocation>
    <subcellularLocation>
        <location evidence="2">Microsome membrane</location>
        <topology evidence="2">Single-pass membrane protein</topology>
    </subcellularLocation>
</comment>
<dbReference type="Gene3D" id="3.40.50.1820">
    <property type="entry name" value="alpha/beta hydrolase"/>
    <property type="match status" value="1"/>
</dbReference>
<dbReference type="OMA" id="TRIYYEF"/>
<dbReference type="PIRSF" id="PIRSF001112">
    <property type="entry name" value="Epoxide_hydrolase"/>
    <property type="match status" value="1"/>
</dbReference>
<dbReference type="InterPro" id="IPR010497">
    <property type="entry name" value="Epoxide_hydro_N"/>
</dbReference>
<evidence type="ECO:0000256" key="6">
    <source>
        <dbReference type="PIRNR" id="PIRNR001112"/>
    </source>
</evidence>
<dbReference type="AlphaFoldDB" id="T1GZZ4"/>
<evidence type="ECO:0000256" key="5">
    <source>
        <dbReference type="ARBA" id="ARBA00022801"/>
    </source>
</evidence>
<keyword evidence="6" id="KW-0256">Endoplasmic reticulum</keyword>
<evidence type="ECO:0000256" key="4">
    <source>
        <dbReference type="ARBA" id="ARBA00022797"/>
    </source>
</evidence>
<evidence type="ECO:0000256" key="3">
    <source>
        <dbReference type="ARBA" id="ARBA00010088"/>
    </source>
</evidence>
<evidence type="ECO:0000313" key="8">
    <source>
        <dbReference type="EnsemblMetazoa" id="MESCA009456-PA"/>
    </source>
</evidence>
<dbReference type="GO" id="GO:0097176">
    <property type="term" value="P:epoxide metabolic process"/>
    <property type="evidence" value="ECO:0007669"/>
    <property type="project" value="TreeGrafter"/>
</dbReference>
<dbReference type="PRINTS" id="PR00412">
    <property type="entry name" value="EPOXHYDRLASE"/>
</dbReference>
<dbReference type="EC" id="3.3.2.9" evidence="6"/>
<keyword evidence="6" id="KW-0472">Membrane</keyword>
<evidence type="ECO:0000256" key="2">
    <source>
        <dbReference type="ARBA" id="ARBA00004111"/>
    </source>
</evidence>
<evidence type="ECO:0000259" key="7">
    <source>
        <dbReference type="Pfam" id="PF06441"/>
    </source>
</evidence>
<dbReference type="GO" id="GO:0033961">
    <property type="term" value="F:cis-stilbene-oxide hydrolase activity"/>
    <property type="evidence" value="ECO:0007669"/>
    <property type="project" value="UniProtKB-UniRule"/>
</dbReference>
<dbReference type="InterPro" id="IPR000639">
    <property type="entry name" value="Epox_hydrolase-like"/>
</dbReference>
<dbReference type="STRING" id="36166.T1GZZ4"/>
<comment type="function">
    <text evidence="6">Catalyzes juvenile hormone hydrolysis.</text>
</comment>
<dbReference type="InterPro" id="IPR016292">
    <property type="entry name" value="Epoxide_hydrolase"/>
</dbReference>
<organism evidence="8 9">
    <name type="scientific">Megaselia scalaris</name>
    <name type="common">Humpbacked fly</name>
    <name type="synonym">Phora scalaris</name>
    <dbReference type="NCBI Taxonomy" id="36166"/>
    <lineage>
        <taxon>Eukaryota</taxon>
        <taxon>Metazoa</taxon>
        <taxon>Ecdysozoa</taxon>
        <taxon>Arthropoda</taxon>
        <taxon>Hexapoda</taxon>
        <taxon>Insecta</taxon>
        <taxon>Pterygota</taxon>
        <taxon>Neoptera</taxon>
        <taxon>Endopterygota</taxon>
        <taxon>Diptera</taxon>
        <taxon>Brachycera</taxon>
        <taxon>Muscomorpha</taxon>
        <taxon>Platypezoidea</taxon>
        <taxon>Phoridae</taxon>
        <taxon>Megaseliini</taxon>
        <taxon>Megaselia</taxon>
    </lineage>
</organism>
<dbReference type="PANTHER" id="PTHR21661">
    <property type="entry name" value="EPOXIDE HYDROLASE 1-RELATED"/>
    <property type="match status" value="1"/>
</dbReference>
<proteinExistence type="inferred from homology"/>
<sequence length="348" mass="39797">ILDLKDHLSRPLKLAAPLEGVGFEYGINTNYLRTLVKYWRDDYLPRWTDRQNYLNSFPQYKTKIQGLDIHFIHIKPQQKSKDILPLILLHGWPGSVREYYGLISELISGNHEKYDFELIVPSLPGFGWSQASSKKGLSPSAMAVIFKNLMKRLGHEKFLIQGGDFGAIIGSHLATLYPDSVIGVHSNMCGVNGPSSVFKWMFASVFPTWFVTSEQISFHFPISSYLSKVIEETGHLHIHSTKPDTIGTVFSRNPVGLLAYFVEKFATWTNPEFKKFEDGNLEKKFKLDDLFDNIMIYYLTNSITTSQRIYAESFAKTEMALQLDNIPTRFLMDVLGSNMRCFIVWIGN</sequence>
<keyword evidence="9" id="KW-1185">Reference proteome</keyword>
<feature type="domain" description="Epoxide hydrolase N-terminal" evidence="7">
    <location>
        <begin position="4"/>
        <end position="98"/>
    </location>
</feature>
<evidence type="ECO:0000256" key="1">
    <source>
        <dbReference type="ARBA" id="ARBA00000221"/>
    </source>
</evidence>
<dbReference type="GO" id="GO:0005789">
    <property type="term" value="C:endoplasmic reticulum membrane"/>
    <property type="evidence" value="ECO:0007669"/>
    <property type="project" value="UniProtKB-SubCell"/>
</dbReference>
<dbReference type="InterPro" id="IPR029058">
    <property type="entry name" value="AB_hydrolase_fold"/>
</dbReference>
<dbReference type="SUPFAM" id="SSF53474">
    <property type="entry name" value="alpha/beta-Hydrolases"/>
    <property type="match status" value="1"/>
</dbReference>
<reference evidence="9" key="1">
    <citation type="submission" date="2013-02" db="EMBL/GenBank/DDBJ databases">
        <authorList>
            <person name="Hughes D."/>
        </authorList>
    </citation>
    <scope>NUCLEOTIDE SEQUENCE</scope>
    <source>
        <strain>Durham</strain>
        <strain evidence="9">NC isolate 2 -- Noor lab</strain>
    </source>
</reference>
<comment type="catalytic activity">
    <reaction evidence="1 6">
        <text>1-(4-methoxyphenyl)-N-methyl-N-[(3-methyloxetan-3-yl)methyl]methanamine + H2O = 2-{[(4-methoxybenzyl)(methyl)amino]methyl}-2-methylpropane-1,3-diol</text>
        <dbReference type="Rhea" id="RHEA:55764"/>
        <dbReference type="ChEBI" id="CHEBI:15377"/>
        <dbReference type="ChEBI" id="CHEBI:139161"/>
        <dbReference type="ChEBI" id="CHEBI:139164"/>
        <dbReference type="EC" id="3.3.2.9"/>
    </reaction>
</comment>
<comment type="similarity">
    <text evidence="3 6">Belongs to the peptidase S33 family.</text>
</comment>